<dbReference type="InterPro" id="IPR042271">
    <property type="entry name" value="Zinicin_2_N"/>
</dbReference>
<proteinExistence type="predicted"/>
<dbReference type="EMBL" id="CAFBMJ010000020">
    <property type="protein sequence ID" value="CAB4896691.1"/>
    <property type="molecule type" value="Genomic_DNA"/>
</dbReference>
<protein>
    <submittedName>
        <fullName evidence="1">Unannotated protein</fullName>
    </submittedName>
</protein>
<dbReference type="Gene3D" id="1.20.150.30">
    <property type="entry name" value="Zincin-like metallopeptidase, N-terminal domain"/>
    <property type="match status" value="1"/>
</dbReference>
<reference evidence="1" key="1">
    <citation type="submission" date="2020-05" db="EMBL/GenBank/DDBJ databases">
        <authorList>
            <person name="Chiriac C."/>
            <person name="Salcher M."/>
            <person name="Ghai R."/>
            <person name="Kavagutti S V."/>
        </authorList>
    </citation>
    <scope>NUCLEOTIDE SEQUENCE</scope>
</reference>
<dbReference type="AlphaFoldDB" id="A0A6J7FMN4"/>
<dbReference type="SUPFAM" id="SSF55486">
    <property type="entry name" value="Metalloproteases ('zincins'), catalytic domain"/>
    <property type="match status" value="1"/>
</dbReference>
<dbReference type="PANTHER" id="PTHR39420:SF2">
    <property type="entry name" value="HYDROLASE"/>
    <property type="match status" value="1"/>
</dbReference>
<dbReference type="EMBL" id="CAFBNR010000006">
    <property type="protein sequence ID" value="CAB4955052.1"/>
    <property type="molecule type" value="Genomic_DNA"/>
</dbReference>
<organism evidence="1">
    <name type="scientific">freshwater metagenome</name>
    <dbReference type="NCBI Taxonomy" id="449393"/>
    <lineage>
        <taxon>unclassified sequences</taxon>
        <taxon>metagenomes</taxon>
        <taxon>ecological metagenomes</taxon>
    </lineage>
</organism>
<evidence type="ECO:0000313" key="1">
    <source>
        <dbReference type="EMBL" id="CAB4896691.1"/>
    </source>
</evidence>
<name>A0A6J7FMN4_9ZZZZ</name>
<dbReference type="Pfam" id="PF10103">
    <property type="entry name" value="Zincin_2"/>
    <property type="match status" value="1"/>
</dbReference>
<gene>
    <name evidence="1" type="ORF">UFOPK3573_00426</name>
    <name evidence="2" type="ORF">UFOPK3879_00197</name>
</gene>
<dbReference type="NCBIfam" id="TIGR03624">
    <property type="entry name" value="putative hydrolase"/>
    <property type="match status" value="1"/>
</dbReference>
<dbReference type="InterPro" id="IPR018766">
    <property type="entry name" value="Zinicin_2"/>
</dbReference>
<evidence type="ECO:0000313" key="2">
    <source>
        <dbReference type="EMBL" id="CAB4955052.1"/>
    </source>
</evidence>
<accession>A0A6J7FMN4</accession>
<dbReference type="PANTHER" id="PTHR39420">
    <property type="match status" value="1"/>
</dbReference>
<sequence>MSNNPDEQPFAGIPLFGDLAKAMAGQGPLQWDVARQVAISTATNGTNTEANVDPTSRVSLEQLAPIADMHVRNYTGLITGTGTSLPNIVVTNHSTWVHHTLESYKPLFTQLAAALNNPSVETPEPGNGLDRGIDNETDQIAAMMSSLNKMMAPAMMGMSIGSMIGQLSLRAFGQYDLPIPREPKNQLLLVASNVEQFATDWSIAVDDMRMWVLIHELTSHAVLSVDHVRDAINQQISTYIAGFRPNPNALMERLTTMDLGTSDPMAMMQKFLTDPTIILGAVRSPEQERQAPVLDAMIAAVVGYIDHSVDAISALVLGGGEQIAEAVRRRRVESAPHDSFVEQLLGLRLTRQQVERGHAFAAGVTERAGHDGLSQLFTRAGNLPTPNELDAPGLWLARIELQDK</sequence>